<feature type="transmembrane region" description="Helical" evidence="1">
    <location>
        <begin position="42"/>
        <end position="62"/>
    </location>
</feature>
<evidence type="ECO:0000313" key="3">
    <source>
        <dbReference type="Proteomes" id="UP000094463"/>
    </source>
</evidence>
<proteinExistence type="predicted"/>
<accession>A0A1D7QZ43</accession>
<dbReference type="EMBL" id="CP012502">
    <property type="protein sequence ID" value="AOM84279.1"/>
    <property type="molecule type" value="Genomic_DNA"/>
</dbReference>
<gene>
    <name evidence="2" type="ORF">BBEV_2954</name>
</gene>
<dbReference type="RefSeq" id="WP_069366171.1">
    <property type="nucleotide sequence ID" value="NZ_CP012502.1"/>
</dbReference>
<name>A0A1D7QZ43_9BACI</name>
<sequence>MKRPILWPIVATVSVAVIVFAFGNATNNELLQFQIGPGSLEITFAPVLMGIAAGFITERIIIKMRQEHKDQLN</sequence>
<dbReference type="KEGG" id="bbev:BBEV_2954"/>
<feature type="transmembrane region" description="Helical" evidence="1">
    <location>
        <begin position="5"/>
        <end position="22"/>
    </location>
</feature>
<keyword evidence="3" id="KW-1185">Reference proteome</keyword>
<keyword evidence="1" id="KW-0472">Membrane</keyword>
<protein>
    <submittedName>
        <fullName evidence="2">Uncharacterized protein</fullName>
    </submittedName>
</protein>
<evidence type="ECO:0000313" key="2">
    <source>
        <dbReference type="EMBL" id="AOM84279.1"/>
    </source>
</evidence>
<reference evidence="2 3" key="1">
    <citation type="submission" date="2015-08" db="EMBL/GenBank/DDBJ databases">
        <title>The complete genome sequence of Bacillus beveridgei MLTeJB.</title>
        <authorList>
            <person name="Hanson T.E."/>
            <person name="Mesa C."/>
            <person name="Basesman S.M."/>
            <person name="Oremland R.S."/>
        </authorList>
    </citation>
    <scope>NUCLEOTIDE SEQUENCE [LARGE SCALE GENOMIC DNA]</scope>
    <source>
        <strain evidence="2 3">MLTeJB</strain>
    </source>
</reference>
<evidence type="ECO:0000256" key="1">
    <source>
        <dbReference type="SAM" id="Phobius"/>
    </source>
</evidence>
<dbReference type="OrthoDB" id="2888120at2"/>
<keyword evidence="1" id="KW-0812">Transmembrane</keyword>
<organism evidence="2 3">
    <name type="scientific">Salisediminibacterium beveridgei</name>
    <dbReference type="NCBI Taxonomy" id="632773"/>
    <lineage>
        <taxon>Bacteria</taxon>
        <taxon>Bacillati</taxon>
        <taxon>Bacillota</taxon>
        <taxon>Bacilli</taxon>
        <taxon>Bacillales</taxon>
        <taxon>Bacillaceae</taxon>
        <taxon>Salisediminibacterium</taxon>
    </lineage>
</organism>
<keyword evidence="1" id="KW-1133">Transmembrane helix</keyword>
<dbReference type="STRING" id="632773.BBEV_2954"/>
<dbReference type="Proteomes" id="UP000094463">
    <property type="component" value="Chromosome"/>
</dbReference>
<dbReference type="AlphaFoldDB" id="A0A1D7QZ43"/>